<sequence>MSEFRDSGSQPGEWGKNEFNPMQQQRKQSAYEKNFSFARQDQHRGEPSYPQPPNQQYQQNPGQNQYQRQHLGFSPSQPQGNNYGGPNNFPGGGYQNPPQHHQQATGFDPRANWISDKQHELPVDDILKNDTILDTLIAENKSLKKKLQNSSQIGEYAGNQQEVEQLRKQLSQLRADNDNLRARANTASIPQQNSNINPRQEDFYKNEIQRHKQKIAALESELSNAQTGQYEKPMPFGAQGGGNQPNSKTQEELDNMKFINQQLQADNQNLNDQLVKLEADKKRIEGELRNANENLKREVANLRANRN</sequence>
<organism evidence="3 4">
    <name type="scientific">Oikopleura dioica</name>
    <name type="common">Tunicate</name>
    <dbReference type="NCBI Taxonomy" id="34765"/>
    <lineage>
        <taxon>Eukaryota</taxon>
        <taxon>Metazoa</taxon>
        <taxon>Chordata</taxon>
        <taxon>Tunicata</taxon>
        <taxon>Appendicularia</taxon>
        <taxon>Copelata</taxon>
        <taxon>Oikopleuridae</taxon>
        <taxon>Oikopleura</taxon>
    </lineage>
</organism>
<keyword evidence="4" id="KW-1185">Reference proteome</keyword>
<protein>
    <submittedName>
        <fullName evidence="3">Oidioi.mRNA.OKI2018_I69.XSR.g15662.t1.cds</fullName>
    </submittedName>
</protein>
<feature type="coiled-coil region" evidence="1">
    <location>
        <begin position="133"/>
        <end position="305"/>
    </location>
</feature>
<evidence type="ECO:0000256" key="2">
    <source>
        <dbReference type="SAM" id="MobiDB-lite"/>
    </source>
</evidence>
<evidence type="ECO:0000256" key="1">
    <source>
        <dbReference type="SAM" id="Coils"/>
    </source>
</evidence>
<evidence type="ECO:0000313" key="3">
    <source>
        <dbReference type="EMBL" id="CAG5098432.1"/>
    </source>
</evidence>
<feature type="compositionally biased region" description="Low complexity" evidence="2">
    <location>
        <begin position="54"/>
        <end position="69"/>
    </location>
</feature>
<keyword evidence="1" id="KW-0175">Coiled coil</keyword>
<name>A0ABN7SMT0_OIKDI</name>
<gene>
    <name evidence="3" type="ORF">OKIOD_LOCUS7220</name>
</gene>
<feature type="compositionally biased region" description="Low complexity" evidence="2">
    <location>
        <begin position="77"/>
        <end position="99"/>
    </location>
</feature>
<reference evidence="3 4" key="1">
    <citation type="submission" date="2021-04" db="EMBL/GenBank/DDBJ databases">
        <authorList>
            <person name="Bliznina A."/>
        </authorList>
    </citation>
    <scope>NUCLEOTIDE SEQUENCE [LARGE SCALE GENOMIC DNA]</scope>
</reference>
<accession>A0ABN7SMT0</accession>
<dbReference type="EMBL" id="OU015569">
    <property type="protein sequence ID" value="CAG5098432.1"/>
    <property type="molecule type" value="Genomic_DNA"/>
</dbReference>
<dbReference type="Proteomes" id="UP001158576">
    <property type="component" value="Chromosome XSR"/>
</dbReference>
<feature type="region of interest" description="Disordered" evidence="2">
    <location>
        <begin position="1"/>
        <end position="105"/>
    </location>
</feature>
<evidence type="ECO:0000313" key="4">
    <source>
        <dbReference type="Proteomes" id="UP001158576"/>
    </source>
</evidence>
<proteinExistence type="predicted"/>